<dbReference type="Gene3D" id="3.40.50.620">
    <property type="entry name" value="HUPs"/>
    <property type="match status" value="1"/>
</dbReference>
<dbReference type="InterPro" id="IPR006016">
    <property type="entry name" value="UspA"/>
</dbReference>
<dbReference type="InterPro" id="IPR006015">
    <property type="entry name" value="Universal_stress_UspA"/>
</dbReference>
<sequence length="184" mass="19348">MTDTNISPVARVVVGVDGSDSSLEALRYAERIAPLFDAAIEAVTAWEFPNLYYPIDGWSPEADAEKILTTSIRQAFTDSPPAGLITTIVPGSAAHALIERSKGADMLVLGSRGHGGFVGLLLGSVSTACAQHAHCPVLIVHPAEGPPETAPRQAITREEDARGVSRTPRVSTSRAGRPGRDAAR</sequence>
<accession>A0A1R4KAN1</accession>
<evidence type="ECO:0000259" key="3">
    <source>
        <dbReference type="Pfam" id="PF00582"/>
    </source>
</evidence>
<evidence type="ECO:0000313" key="4">
    <source>
        <dbReference type="EMBL" id="SJN41063.1"/>
    </source>
</evidence>
<feature type="region of interest" description="Disordered" evidence="2">
    <location>
        <begin position="142"/>
        <end position="184"/>
    </location>
</feature>
<dbReference type="Proteomes" id="UP000196320">
    <property type="component" value="Unassembled WGS sequence"/>
</dbReference>
<dbReference type="OrthoDB" id="6174426at2"/>
<reference evidence="4 5" key="1">
    <citation type="submission" date="2017-02" db="EMBL/GenBank/DDBJ databases">
        <authorList>
            <person name="Peterson S.W."/>
        </authorList>
    </citation>
    <scope>NUCLEOTIDE SEQUENCE [LARGE SCALE GENOMIC DNA]</scope>
    <source>
        <strain evidence="4 5">B Mb 05.01</strain>
    </source>
</reference>
<name>A0A1R4KAN1_9MICO</name>
<comment type="similarity">
    <text evidence="1">Belongs to the universal stress protein A family.</text>
</comment>
<dbReference type="CDD" id="cd00293">
    <property type="entry name" value="USP-like"/>
    <property type="match status" value="1"/>
</dbReference>
<dbReference type="AlphaFoldDB" id="A0A1R4KAN1"/>
<dbReference type="Pfam" id="PF00582">
    <property type="entry name" value="Usp"/>
    <property type="match status" value="1"/>
</dbReference>
<organism evidence="4 5">
    <name type="scientific">Microbacterium esteraromaticum</name>
    <dbReference type="NCBI Taxonomy" id="57043"/>
    <lineage>
        <taxon>Bacteria</taxon>
        <taxon>Bacillati</taxon>
        <taxon>Actinomycetota</taxon>
        <taxon>Actinomycetes</taxon>
        <taxon>Micrococcales</taxon>
        <taxon>Microbacteriaceae</taxon>
        <taxon>Microbacterium</taxon>
    </lineage>
</organism>
<evidence type="ECO:0000256" key="1">
    <source>
        <dbReference type="ARBA" id="ARBA00008791"/>
    </source>
</evidence>
<protein>
    <submittedName>
        <fullName evidence="4">Universal stress protein family</fullName>
    </submittedName>
</protein>
<dbReference type="PRINTS" id="PR01438">
    <property type="entry name" value="UNVRSLSTRESS"/>
</dbReference>
<gene>
    <name evidence="4" type="ORF">FM104_11210</name>
</gene>
<proteinExistence type="inferred from homology"/>
<feature type="domain" description="UspA" evidence="3">
    <location>
        <begin position="11"/>
        <end position="141"/>
    </location>
</feature>
<keyword evidence="5" id="KW-1185">Reference proteome</keyword>
<dbReference type="PANTHER" id="PTHR46553:SF3">
    <property type="entry name" value="ADENINE NUCLEOTIDE ALPHA HYDROLASES-LIKE SUPERFAMILY PROTEIN"/>
    <property type="match status" value="1"/>
</dbReference>
<dbReference type="InterPro" id="IPR014729">
    <property type="entry name" value="Rossmann-like_a/b/a_fold"/>
</dbReference>
<evidence type="ECO:0000313" key="5">
    <source>
        <dbReference type="Proteomes" id="UP000196320"/>
    </source>
</evidence>
<dbReference type="EMBL" id="FUKO01000027">
    <property type="protein sequence ID" value="SJN41063.1"/>
    <property type="molecule type" value="Genomic_DNA"/>
</dbReference>
<dbReference type="SUPFAM" id="SSF52402">
    <property type="entry name" value="Adenine nucleotide alpha hydrolases-like"/>
    <property type="match status" value="1"/>
</dbReference>
<dbReference type="PANTHER" id="PTHR46553">
    <property type="entry name" value="ADENINE NUCLEOTIDE ALPHA HYDROLASES-LIKE SUPERFAMILY PROTEIN"/>
    <property type="match status" value="1"/>
</dbReference>
<dbReference type="RefSeq" id="WP_087013718.1">
    <property type="nucleotide sequence ID" value="NZ_FUKO01000027.1"/>
</dbReference>
<evidence type="ECO:0000256" key="2">
    <source>
        <dbReference type="SAM" id="MobiDB-lite"/>
    </source>
</evidence>